<evidence type="ECO:0000313" key="1">
    <source>
        <dbReference type="EMBL" id="REH92254.1"/>
    </source>
</evidence>
<dbReference type="InterPro" id="IPR027417">
    <property type="entry name" value="P-loop_NTPase"/>
</dbReference>
<dbReference type="AlphaFoldDB" id="A0A3E0IMF7"/>
<comment type="caution">
    <text evidence="1">The sequence shown here is derived from an EMBL/GenBank/DDBJ whole genome shotgun (WGS) entry which is preliminary data.</text>
</comment>
<proteinExistence type="predicted"/>
<dbReference type="GO" id="GO:0005524">
    <property type="term" value="F:ATP binding"/>
    <property type="evidence" value="ECO:0007669"/>
    <property type="project" value="UniProtKB-KW"/>
</dbReference>
<keyword evidence="1" id="KW-0547">Nucleotide-binding</keyword>
<name>A0A3E0IMF7_9STAP</name>
<dbReference type="Gene3D" id="3.40.50.300">
    <property type="entry name" value="P-loop containing nucleotide triphosphate hydrolases"/>
    <property type="match status" value="1"/>
</dbReference>
<evidence type="ECO:0000313" key="2">
    <source>
        <dbReference type="Proteomes" id="UP000256562"/>
    </source>
</evidence>
<organism evidence="1 2">
    <name type="scientific">Staphylococcus felis</name>
    <dbReference type="NCBI Taxonomy" id="46127"/>
    <lineage>
        <taxon>Bacteria</taxon>
        <taxon>Bacillati</taxon>
        <taxon>Bacillota</taxon>
        <taxon>Bacilli</taxon>
        <taxon>Bacillales</taxon>
        <taxon>Staphylococcaceae</taxon>
        <taxon>Staphylococcus</taxon>
    </lineage>
</organism>
<gene>
    <name evidence="1" type="ORF">DOS83_10590</name>
</gene>
<keyword evidence="1" id="KW-0067">ATP-binding</keyword>
<sequence>MSLVIRNLYKSFGKGDAKTDVLKDINFEIKPGEFIILNGASGSG</sequence>
<dbReference type="SUPFAM" id="SSF52540">
    <property type="entry name" value="P-loop containing nucleoside triphosphate hydrolases"/>
    <property type="match status" value="1"/>
</dbReference>
<accession>A0A3E0IMF7</accession>
<dbReference type="EMBL" id="QKXQ01000493">
    <property type="protein sequence ID" value="REH92254.1"/>
    <property type="molecule type" value="Genomic_DNA"/>
</dbReference>
<reference evidence="1 2" key="1">
    <citation type="journal article" date="2018" name="Vet. Microbiol.">
        <title>Characterisation of Staphylococcus felis isolated from cats using whole genome sequencing.</title>
        <authorList>
            <person name="Worthing K."/>
            <person name="Pang S."/>
            <person name="Trott D.J."/>
            <person name="Abraham S."/>
            <person name="Coombs G.W."/>
            <person name="Jordan D."/>
            <person name="McIntyre L."/>
            <person name="Davies M.R."/>
            <person name="Norris J."/>
        </authorList>
    </citation>
    <scope>NUCLEOTIDE SEQUENCE [LARGE SCALE GENOMIC DNA]</scope>
    <source>
        <strain evidence="1 2">F9</strain>
    </source>
</reference>
<protein>
    <submittedName>
        <fullName evidence="1">Hemin ABC transporter ATP-binding protein</fullName>
    </submittedName>
</protein>
<dbReference type="Proteomes" id="UP000256562">
    <property type="component" value="Unassembled WGS sequence"/>
</dbReference>
<feature type="non-terminal residue" evidence="1">
    <location>
        <position position="44"/>
    </location>
</feature>